<name>A0A4R5U4K1_9GAMM</name>
<evidence type="ECO:0000259" key="2">
    <source>
        <dbReference type="Pfam" id="PF13193"/>
    </source>
</evidence>
<evidence type="ECO:0000313" key="3">
    <source>
        <dbReference type="EMBL" id="TDK28513.1"/>
    </source>
</evidence>
<dbReference type="GO" id="GO:0016878">
    <property type="term" value="F:acid-thiol ligase activity"/>
    <property type="evidence" value="ECO:0007669"/>
    <property type="project" value="UniProtKB-ARBA"/>
</dbReference>
<evidence type="ECO:0000313" key="4">
    <source>
        <dbReference type="Proteomes" id="UP000294796"/>
    </source>
</evidence>
<dbReference type="InterPro" id="IPR045851">
    <property type="entry name" value="AMP-bd_C_sf"/>
</dbReference>
<dbReference type="PANTHER" id="PTHR43767">
    <property type="entry name" value="LONG-CHAIN-FATTY-ACID--COA LIGASE"/>
    <property type="match status" value="1"/>
</dbReference>
<dbReference type="Pfam" id="PF13193">
    <property type="entry name" value="AMP-binding_C"/>
    <property type="match status" value="1"/>
</dbReference>
<dbReference type="AlphaFoldDB" id="A0A4R5U4K1"/>
<feature type="domain" description="AMP-dependent synthetase/ligase" evidence="1">
    <location>
        <begin position="10"/>
        <end position="376"/>
    </location>
</feature>
<dbReference type="InterPro" id="IPR050237">
    <property type="entry name" value="ATP-dep_AMP-bd_enzyme"/>
</dbReference>
<dbReference type="SUPFAM" id="SSF56801">
    <property type="entry name" value="Acetyl-CoA synthetase-like"/>
    <property type="match status" value="1"/>
</dbReference>
<feature type="domain" description="AMP-binding enzyme C-terminal" evidence="2">
    <location>
        <begin position="432"/>
        <end position="506"/>
    </location>
</feature>
<dbReference type="EMBL" id="SMTF01000001">
    <property type="protein sequence ID" value="TDK28513.1"/>
    <property type="molecule type" value="Genomic_DNA"/>
</dbReference>
<organism evidence="3 4">
    <name type="scientific">Luteimonas aestuarii</name>
    <dbReference type="NCBI Taxonomy" id="453837"/>
    <lineage>
        <taxon>Bacteria</taxon>
        <taxon>Pseudomonadati</taxon>
        <taxon>Pseudomonadota</taxon>
        <taxon>Gammaproteobacteria</taxon>
        <taxon>Lysobacterales</taxon>
        <taxon>Lysobacteraceae</taxon>
        <taxon>Luteimonas</taxon>
    </lineage>
</organism>
<proteinExistence type="predicted"/>
<dbReference type="OrthoDB" id="9803968at2"/>
<dbReference type="PROSITE" id="PS00455">
    <property type="entry name" value="AMP_BINDING"/>
    <property type="match status" value="1"/>
</dbReference>
<keyword evidence="4" id="KW-1185">Reference proteome</keyword>
<protein>
    <submittedName>
        <fullName evidence="3">AMP-dependent synthetase</fullName>
    </submittedName>
</protein>
<dbReference type="Gene3D" id="3.30.300.30">
    <property type="match status" value="1"/>
</dbReference>
<dbReference type="Gene3D" id="3.40.50.12780">
    <property type="entry name" value="N-terminal domain of ligase-like"/>
    <property type="match status" value="1"/>
</dbReference>
<dbReference type="Pfam" id="PF00501">
    <property type="entry name" value="AMP-binding"/>
    <property type="match status" value="1"/>
</dbReference>
<comment type="caution">
    <text evidence="3">The sequence shown here is derived from an EMBL/GenBank/DDBJ whole genome shotgun (WGS) entry which is preliminary data.</text>
</comment>
<gene>
    <name evidence="3" type="ORF">E2F46_01080</name>
</gene>
<reference evidence="3 4" key="1">
    <citation type="submission" date="2019-03" db="EMBL/GenBank/DDBJ databases">
        <title>Luteimonas zhaokaii sp.nov., isolated from the rectal contents of Plateau pika in Yushu, Qinghai Province, China.</title>
        <authorList>
            <person name="Zhang G."/>
        </authorList>
    </citation>
    <scope>NUCLEOTIDE SEQUENCE [LARGE SCALE GENOMIC DNA]</scope>
    <source>
        <strain evidence="3 4">B9</strain>
    </source>
</reference>
<dbReference type="PANTHER" id="PTHR43767:SF1">
    <property type="entry name" value="NONRIBOSOMAL PEPTIDE SYNTHASE PES1 (EUROFUNG)-RELATED"/>
    <property type="match status" value="1"/>
</dbReference>
<dbReference type="Proteomes" id="UP000294796">
    <property type="component" value="Unassembled WGS sequence"/>
</dbReference>
<dbReference type="InterPro" id="IPR042099">
    <property type="entry name" value="ANL_N_sf"/>
</dbReference>
<dbReference type="InterPro" id="IPR025110">
    <property type="entry name" value="AMP-bd_C"/>
</dbReference>
<accession>A0A4R5U4K1</accession>
<dbReference type="RefSeq" id="WP_133320334.1">
    <property type="nucleotide sequence ID" value="NZ_SMTF01000001.1"/>
</dbReference>
<dbReference type="InterPro" id="IPR020845">
    <property type="entry name" value="AMP-binding_CS"/>
</dbReference>
<sequence length="528" mass="56904">MIERYESHLSRAARTRPQHAAIVHAGVRTSYAELDAAAGRFADALVDGAAFANGDRCVVFLENRVETAVGIFGTLRAGGIFSVVNPTTKTDKLAFVLNNCEAAVVVTQASLAPVALAAAAQAPSVRRVVVVDEPGAPLDGAHVAYDAFLSSATAGTSALRPAGVDIDLAMLVYTSGSTGNPKGVMMTHKNIEHAATSITTYLQSSPDDVVLSVLPLSFDYGLYQLLMCVKMGATLVLEKSFAFPQKVLPLLASEKITGFPLVPTMAALIVQIRNFDPAWAEGVRYLTNTAAALPPAHILKLQEIFPNARIYSMYGMTESKRCTYLPPEQLRVRPDSVGIAIPGTEVWVAGDDGKPLPPNTTGELVVRGGHVMQGYWRNEEATAKALRPGRYPWEKVLHTGDLFRMDDEGFLYFVGRKDDILKSRGEKVSPKEVENVLYALPGVREAALVGVPDPVMGHALKAIIVTDRDDLDAKAILAHCRAHLEEFMIPRTVEFRDALPKTGTGKIRRSVLQAEAEGTPLPADEEPA</sequence>
<evidence type="ECO:0000259" key="1">
    <source>
        <dbReference type="Pfam" id="PF00501"/>
    </source>
</evidence>
<dbReference type="InterPro" id="IPR000873">
    <property type="entry name" value="AMP-dep_synth/lig_dom"/>
</dbReference>